<keyword evidence="4" id="KW-1185">Reference proteome</keyword>
<dbReference type="Proteomes" id="UP001360560">
    <property type="component" value="Unassembled WGS sequence"/>
</dbReference>
<dbReference type="InterPro" id="IPR018306">
    <property type="entry name" value="Phage_T5_Orf172_DNA-bd"/>
</dbReference>
<feature type="region of interest" description="Disordered" evidence="1">
    <location>
        <begin position="31"/>
        <end position="65"/>
    </location>
</feature>
<reference evidence="3 4" key="1">
    <citation type="journal article" date="2023" name="Elife">
        <title>Identification of key yeast species and microbe-microbe interactions impacting larval growth of Drosophila in the wild.</title>
        <authorList>
            <person name="Mure A."/>
            <person name="Sugiura Y."/>
            <person name="Maeda R."/>
            <person name="Honda K."/>
            <person name="Sakurai N."/>
            <person name="Takahashi Y."/>
            <person name="Watada M."/>
            <person name="Katoh T."/>
            <person name="Gotoh A."/>
            <person name="Gotoh Y."/>
            <person name="Taniguchi I."/>
            <person name="Nakamura K."/>
            <person name="Hayashi T."/>
            <person name="Katayama T."/>
            <person name="Uemura T."/>
            <person name="Hattori Y."/>
        </authorList>
    </citation>
    <scope>NUCLEOTIDE SEQUENCE [LARGE SCALE GENOMIC DNA]</scope>
    <source>
        <strain evidence="3 4">SC-9</strain>
    </source>
</reference>
<dbReference type="PANTHER" id="PTHR28094:SF1">
    <property type="entry name" value="MEIOTICALLY UP-REGULATED GENE 113 PROTEIN"/>
    <property type="match status" value="1"/>
</dbReference>
<protein>
    <recommendedName>
        <fullName evidence="2">Bacteriophage T5 Orf172 DNA-binding domain-containing protein</fullName>
    </recommendedName>
</protein>
<sequence length="354" mass="40342">MGQCFGVTKSNERCKNKVTDGQYCHYHKNQSLKNSSKTKGSSKIELKSSSARIENDNNKHGNHNRNQRPVYKIILPKAPSSLQSTVPARKKNTDTGSIYMYTLSHLLTDHQKRYNFLNIRALDQDQSLENSNASKLALQKAFFSALSAKNVDGSSHGNLKSSSPELVPFDSKHFILVKIGLTTQPVTKRIQQWQKQCNHDITLVSPDILKQASPSSLSSLFSKLNIDDPYYSKNKLSFNPKGFLTNLGGRNKISEGNFRCFNHHDNSFYCQNNLREIERKIHSQLRYEFGTVEMECVNCSLNNSKRNTPKGKDTMESNKVIHREWFVIPKVSLIEVFLKIDFICHHMGKQTLAK</sequence>
<evidence type="ECO:0000259" key="2">
    <source>
        <dbReference type="SMART" id="SM00974"/>
    </source>
</evidence>
<comment type="caution">
    <text evidence="3">The sequence shown here is derived from an EMBL/GenBank/DDBJ whole genome shotgun (WGS) entry which is preliminary data.</text>
</comment>
<accession>A0AAV5QLJ3</accession>
<dbReference type="GeneID" id="90073425"/>
<feature type="domain" description="Bacteriophage T5 Orf172 DNA-binding" evidence="2">
    <location>
        <begin position="171"/>
        <end position="340"/>
    </location>
</feature>
<evidence type="ECO:0000313" key="4">
    <source>
        <dbReference type="Proteomes" id="UP001360560"/>
    </source>
</evidence>
<dbReference type="InterPro" id="IPR053006">
    <property type="entry name" value="Meiosis_regulatory"/>
</dbReference>
<dbReference type="RefSeq" id="XP_064852446.1">
    <property type="nucleotide sequence ID" value="XM_064996374.1"/>
</dbReference>
<dbReference type="EMBL" id="BTFZ01000006">
    <property type="protein sequence ID" value="GMM35446.1"/>
    <property type="molecule type" value="Genomic_DNA"/>
</dbReference>
<dbReference type="PANTHER" id="PTHR28094">
    <property type="entry name" value="MEIOTICALLY UP-REGULATED GENE 113 PROTEIN"/>
    <property type="match status" value="1"/>
</dbReference>
<evidence type="ECO:0000256" key="1">
    <source>
        <dbReference type="SAM" id="MobiDB-lite"/>
    </source>
</evidence>
<evidence type="ECO:0000313" key="3">
    <source>
        <dbReference type="EMBL" id="GMM35446.1"/>
    </source>
</evidence>
<proteinExistence type="predicted"/>
<gene>
    <name evidence="3" type="ORF">DASC09_027710</name>
</gene>
<dbReference type="SMART" id="SM00974">
    <property type="entry name" value="T5orf172"/>
    <property type="match status" value="1"/>
</dbReference>
<name>A0AAV5QLJ3_9ASCO</name>
<dbReference type="AlphaFoldDB" id="A0AAV5QLJ3"/>
<feature type="compositionally biased region" description="Polar residues" evidence="1">
    <location>
        <begin position="31"/>
        <end position="52"/>
    </location>
</feature>
<organism evidence="3 4">
    <name type="scientific">Saccharomycopsis crataegensis</name>
    <dbReference type="NCBI Taxonomy" id="43959"/>
    <lineage>
        <taxon>Eukaryota</taxon>
        <taxon>Fungi</taxon>
        <taxon>Dikarya</taxon>
        <taxon>Ascomycota</taxon>
        <taxon>Saccharomycotina</taxon>
        <taxon>Saccharomycetes</taxon>
        <taxon>Saccharomycopsidaceae</taxon>
        <taxon>Saccharomycopsis</taxon>
    </lineage>
</organism>